<dbReference type="Proteomes" id="UP000255335">
    <property type="component" value="Unassembled WGS sequence"/>
</dbReference>
<evidence type="ECO:0000256" key="3">
    <source>
        <dbReference type="ARBA" id="ARBA00011918"/>
    </source>
</evidence>
<dbReference type="SUPFAM" id="SSF53155">
    <property type="entry name" value="Methylated DNA-protein cysteine methyltransferase domain"/>
    <property type="match status" value="1"/>
</dbReference>
<evidence type="ECO:0000256" key="4">
    <source>
        <dbReference type="ARBA" id="ARBA00022603"/>
    </source>
</evidence>
<organism evidence="10 11">
    <name type="scientific">Helicobacter cinaedi</name>
    <dbReference type="NCBI Taxonomy" id="213"/>
    <lineage>
        <taxon>Bacteria</taxon>
        <taxon>Pseudomonadati</taxon>
        <taxon>Campylobacterota</taxon>
        <taxon>Epsilonproteobacteria</taxon>
        <taxon>Campylobacterales</taxon>
        <taxon>Helicobacteraceae</taxon>
        <taxon>Helicobacter</taxon>
    </lineage>
</organism>
<dbReference type="Gene3D" id="1.10.10.10">
    <property type="entry name" value="Winged helix-like DNA-binding domain superfamily/Winged helix DNA-binding domain"/>
    <property type="match status" value="1"/>
</dbReference>
<evidence type="ECO:0000256" key="5">
    <source>
        <dbReference type="ARBA" id="ARBA00022679"/>
    </source>
</evidence>
<keyword evidence="6" id="KW-0227">DNA damage</keyword>
<evidence type="ECO:0000256" key="8">
    <source>
        <dbReference type="ARBA" id="ARBA00049348"/>
    </source>
</evidence>
<dbReference type="InterPro" id="IPR036217">
    <property type="entry name" value="MethylDNA_cys_MeTrfase_DNAb"/>
</dbReference>
<keyword evidence="7" id="KW-0234">DNA repair</keyword>
<accession>A0A377JP99</accession>
<dbReference type="AlphaFoldDB" id="A0A377JP99"/>
<dbReference type="FunFam" id="1.10.10.10:FF:000214">
    <property type="entry name" value="Methylated-DNA--protein-cysteine methyltransferase"/>
    <property type="match status" value="1"/>
</dbReference>
<evidence type="ECO:0000313" key="10">
    <source>
        <dbReference type="EMBL" id="STP09434.1"/>
    </source>
</evidence>
<feature type="domain" description="Methylated-DNA-[protein]-cysteine S-methyltransferase DNA binding" evidence="9">
    <location>
        <begin position="85"/>
        <end position="169"/>
    </location>
</feature>
<proteinExistence type="inferred from homology"/>
<evidence type="ECO:0000259" key="9">
    <source>
        <dbReference type="Pfam" id="PF01035"/>
    </source>
</evidence>
<comment type="catalytic activity">
    <reaction evidence="1">
        <text>a 4-O-methyl-thymidine in DNA + L-cysteinyl-[protein] = a thymidine in DNA + S-methyl-L-cysteinyl-[protein]</text>
        <dbReference type="Rhea" id="RHEA:53428"/>
        <dbReference type="Rhea" id="RHEA-COMP:10131"/>
        <dbReference type="Rhea" id="RHEA-COMP:10132"/>
        <dbReference type="Rhea" id="RHEA-COMP:13555"/>
        <dbReference type="Rhea" id="RHEA-COMP:13556"/>
        <dbReference type="ChEBI" id="CHEBI:29950"/>
        <dbReference type="ChEBI" id="CHEBI:82612"/>
        <dbReference type="ChEBI" id="CHEBI:137386"/>
        <dbReference type="ChEBI" id="CHEBI:137387"/>
        <dbReference type="EC" id="2.1.1.63"/>
    </reaction>
</comment>
<dbReference type="RefSeq" id="WP_115026131.1">
    <property type="nucleotide sequence ID" value="NZ_UGHZ01000001.1"/>
</dbReference>
<dbReference type="CDD" id="cd06445">
    <property type="entry name" value="ATase"/>
    <property type="match status" value="1"/>
</dbReference>
<evidence type="ECO:0000256" key="6">
    <source>
        <dbReference type="ARBA" id="ARBA00022763"/>
    </source>
</evidence>
<dbReference type="GO" id="GO:0006281">
    <property type="term" value="P:DNA repair"/>
    <property type="evidence" value="ECO:0007669"/>
    <property type="project" value="UniProtKB-KW"/>
</dbReference>
<dbReference type="InterPro" id="IPR036631">
    <property type="entry name" value="MGMT_N_sf"/>
</dbReference>
<keyword evidence="4 10" id="KW-0489">Methyltransferase</keyword>
<dbReference type="InterPro" id="IPR001497">
    <property type="entry name" value="MethylDNA_cys_MeTrfase_AS"/>
</dbReference>
<dbReference type="EC" id="2.1.1.63" evidence="3"/>
<dbReference type="PANTHER" id="PTHR10815:SF13">
    <property type="entry name" value="METHYLATED-DNA--PROTEIN-CYSTEINE METHYLTRANSFERASE"/>
    <property type="match status" value="1"/>
</dbReference>
<evidence type="ECO:0000256" key="1">
    <source>
        <dbReference type="ARBA" id="ARBA00001286"/>
    </source>
</evidence>
<dbReference type="GO" id="GO:0032259">
    <property type="term" value="P:methylation"/>
    <property type="evidence" value="ECO:0007669"/>
    <property type="project" value="UniProtKB-KW"/>
</dbReference>
<evidence type="ECO:0000256" key="2">
    <source>
        <dbReference type="ARBA" id="ARBA00008711"/>
    </source>
</evidence>
<keyword evidence="5 10" id="KW-0808">Transferase</keyword>
<dbReference type="PANTHER" id="PTHR10815">
    <property type="entry name" value="METHYLATED-DNA--PROTEIN-CYSTEINE METHYLTRANSFERASE"/>
    <property type="match status" value="1"/>
</dbReference>
<gene>
    <name evidence="10" type="primary">ogt</name>
    <name evidence="10" type="ORF">NCTC12221_00877</name>
</gene>
<reference evidence="10 11" key="1">
    <citation type="submission" date="2018-06" db="EMBL/GenBank/DDBJ databases">
        <authorList>
            <consortium name="Pathogen Informatics"/>
            <person name="Doyle S."/>
        </authorList>
    </citation>
    <scope>NUCLEOTIDE SEQUENCE [LARGE SCALE GENOMIC DNA]</scope>
    <source>
        <strain evidence="10 11">NCTC12221</strain>
    </source>
</reference>
<protein>
    <recommendedName>
        <fullName evidence="3">methylated-DNA--[protein]-cysteine S-methyltransferase</fullName>
        <ecNumber evidence="3">2.1.1.63</ecNumber>
    </recommendedName>
</protein>
<name>A0A377JP99_9HELI</name>
<comment type="catalytic activity">
    <reaction evidence="8">
        <text>a 6-O-methyl-2'-deoxyguanosine in DNA + L-cysteinyl-[protein] = S-methyl-L-cysteinyl-[protein] + a 2'-deoxyguanosine in DNA</text>
        <dbReference type="Rhea" id="RHEA:24000"/>
        <dbReference type="Rhea" id="RHEA-COMP:10131"/>
        <dbReference type="Rhea" id="RHEA-COMP:10132"/>
        <dbReference type="Rhea" id="RHEA-COMP:11367"/>
        <dbReference type="Rhea" id="RHEA-COMP:11368"/>
        <dbReference type="ChEBI" id="CHEBI:29950"/>
        <dbReference type="ChEBI" id="CHEBI:82612"/>
        <dbReference type="ChEBI" id="CHEBI:85445"/>
        <dbReference type="ChEBI" id="CHEBI:85448"/>
        <dbReference type="EC" id="2.1.1.63"/>
    </reaction>
</comment>
<dbReference type="InterPro" id="IPR036388">
    <property type="entry name" value="WH-like_DNA-bd_sf"/>
</dbReference>
<dbReference type="InterPro" id="IPR014048">
    <property type="entry name" value="MethylDNA_cys_MeTrfase_DNA-bd"/>
</dbReference>
<dbReference type="Pfam" id="PF01035">
    <property type="entry name" value="DNA_binding_1"/>
    <property type="match status" value="1"/>
</dbReference>
<dbReference type="GO" id="GO:0003908">
    <property type="term" value="F:methylated-DNA-[protein]-cysteine S-methyltransferase activity"/>
    <property type="evidence" value="ECO:0007669"/>
    <property type="project" value="UniProtKB-EC"/>
</dbReference>
<evidence type="ECO:0000256" key="7">
    <source>
        <dbReference type="ARBA" id="ARBA00023204"/>
    </source>
</evidence>
<dbReference type="PROSITE" id="PS00374">
    <property type="entry name" value="MGMT"/>
    <property type="match status" value="1"/>
</dbReference>
<dbReference type="NCBIfam" id="TIGR00589">
    <property type="entry name" value="ogt"/>
    <property type="match status" value="1"/>
</dbReference>
<dbReference type="EMBL" id="UGHZ01000001">
    <property type="protein sequence ID" value="STP09434.1"/>
    <property type="molecule type" value="Genomic_DNA"/>
</dbReference>
<evidence type="ECO:0000313" key="11">
    <source>
        <dbReference type="Proteomes" id="UP000255335"/>
    </source>
</evidence>
<dbReference type="SUPFAM" id="SSF46767">
    <property type="entry name" value="Methylated DNA-protein cysteine methyltransferase, C-terminal domain"/>
    <property type="match status" value="1"/>
</dbReference>
<sequence>MQNPQHIQHLHHIYGGIYTLLWDNTPISLGIYTNATHITHITWDKKLLNKSHKTPLSDECALQIQAYFDKKLLYFDLPLLPQGSAFQMRVWEALRQIPYGEKRSYKDIARAIHNPNASRAVGNANNANPLMILIPCHRVVRENGDIGGYALDIFKNARGIKAKLLELESSPKY</sequence>
<comment type="similarity">
    <text evidence="2">Belongs to the MGMT family.</text>
</comment>